<protein>
    <recommendedName>
        <fullName evidence="3">mannose-1-phosphate guanylyltransferase</fullName>
        <ecNumber evidence="3">2.7.7.13</ecNumber>
    </recommendedName>
</protein>
<dbReference type="OrthoDB" id="9806359at2"/>
<dbReference type="GO" id="GO:0016853">
    <property type="term" value="F:isomerase activity"/>
    <property type="evidence" value="ECO:0007669"/>
    <property type="project" value="UniProtKB-KW"/>
</dbReference>
<dbReference type="EMBL" id="MJIL01000075">
    <property type="protein sequence ID" value="OLQ75502.1"/>
    <property type="molecule type" value="Genomic_DNA"/>
</dbReference>
<evidence type="ECO:0000256" key="3">
    <source>
        <dbReference type="ARBA" id="ARBA00012387"/>
    </source>
</evidence>
<keyword evidence="13" id="KW-0413">Isomerase</keyword>
<dbReference type="Pfam" id="PF01050">
    <property type="entry name" value="MannoseP_isomer"/>
    <property type="match status" value="1"/>
</dbReference>
<dbReference type="STRING" id="1903952.BIT28_23000"/>
<comment type="pathway">
    <text evidence="1">Nucleotide-sugar biosynthesis; GDP-alpha-D-mannose biosynthesis; GDP-alpha-D-mannose from alpha-D-mannose 1-phosphate (GTP route): step 1/1.</text>
</comment>
<evidence type="ECO:0000256" key="9">
    <source>
        <dbReference type="RuleBase" id="RU004190"/>
    </source>
</evidence>
<keyword evidence="7" id="KW-0342">GTP-binding</keyword>
<dbReference type="InterPro" id="IPR049577">
    <property type="entry name" value="GMPP_N"/>
</dbReference>
<dbReference type="AlphaFoldDB" id="A0A1Q9GLV1"/>
<feature type="domain" description="MannoseP isomerase/GMP-like beta-helix" evidence="12">
    <location>
        <begin position="302"/>
        <end position="349"/>
    </location>
</feature>
<dbReference type="InterPro" id="IPR014710">
    <property type="entry name" value="RmlC-like_jellyroll"/>
</dbReference>
<comment type="caution">
    <text evidence="13">The sequence shown here is derived from an EMBL/GenBank/DDBJ whole genome shotgun (WGS) entry which is preliminary data.</text>
</comment>
<evidence type="ECO:0000259" key="11">
    <source>
        <dbReference type="Pfam" id="PF01050"/>
    </source>
</evidence>
<organism evidence="13 14">
    <name type="scientific">Photobacterium proteolyticum</name>
    <dbReference type="NCBI Taxonomy" id="1903952"/>
    <lineage>
        <taxon>Bacteria</taxon>
        <taxon>Pseudomonadati</taxon>
        <taxon>Pseudomonadota</taxon>
        <taxon>Gammaproteobacteria</taxon>
        <taxon>Vibrionales</taxon>
        <taxon>Vibrionaceae</taxon>
        <taxon>Photobacterium</taxon>
    </lineage>
</organism>
<evidence type="ECO:0000256" key="5">
    <source>
        <dbReference type="ARBA" id="ARBA00022695"/>
    </source>
</evidence>
<dbReference type="InterPro" id="IPR029044">
    <property type="entry name" value="Nucleotide-diphossugar_trans"/>
</dbReference>
<dbReference type="GO" id="GO:0004475">
    <property type="term" value="F:mannose-1-phosphate guanylyltransferase (GTP) activity"/>
    <property type="evidence" value="ECO:0007669"/>
    <property type="project" value="UniProtKB-EC"/>
</dbReference>
<dbReference type="GO" id="GO:0000271">
    <property type="term" value="P:polysaccharide biosynthetic process"/>
    <property type="evidence" value="ECO:0007669"/>
    <property type="project" value="InterPro"/>
</dbReference>
<keyword evidence="5 13" id="KW-0548">Nucleotidyltransferase</keyword>
<keyword evidence="14" id="KW-1185">Reference proteome</keyword>
<dbReference type="InterPro" id="IPR006375">
    <property type="entry name" value="Man1P_GuaTrfase/Man6P_Isoase"/>
</dbReference>
<dbReference type="InterPro" id="IPR054566">
    <property type="entry name" value="ManC/GMP-like_b-helix"/>
</dbReference>
<reference evidence="13 14" key="1">
    <citation type="submission" date="2016-09" db="EMBL/GenBank/DDBJ databases">
        <title>Photobacterium proteolyticum sp. nov. a protease producing bacterium isolated from ocean sediments of Laizhou Bay.</title>
        <authorList>
            <person name="Li Y."/>
        </authorList>
    </citation>
    <scope>NUCLEOTIDE SEQUENCE [LARGE SCALE GENOMIC DNA]</scope>
    <source>
        <strain evidence="13 14">13-12</strain>
    </source>
</reference>
<keyword evidence="4 13" id="KW-0808">Transferase</keyword>
<name>A0A1Q9GLV1_9GAMM</name>
<evidence type="ECO:0000256" key="8">
    <source>
        <dbReference type="ARBA" id="ARBA00047343"/>
    </source>
</evidence>
<dbReference type="GO" id="GO:0005525">
    <property type="term" value="F:GTP binding"/>
    <property type="evidence" value="ECO:0007669"/>
    <property type="project" value="UniProtKB-KW"/>
</dbReference>
<dbReference type="Gene3D" id="2.60.120.10">
    <property type="entry name" value="Jelly Rolls"/>
    <property type="match status" value="1"/>
</dbReference>
<dbReference type="PANTHER" id="PTHR46390">
    <property type="entry name" value="MANNOSE-1-PHOSPHATE GUANYLYLTRANSFERASE"/>
    <property type="match status" value="1"/>
</dbReference>
<dbReference type="UniPathway" id="UPA00126">
    <property type="reaction ID" value="UER00930"/>
</dbReference>
<comment type="catalytic activity">
    <reaction evidence="8">
        <text>alpha-D-mannose 1-phosphate + GTP + H(+) = GDP-alpha-D-mannose + diphosphate</text>
        <dbReference type="Rhea" id="RHEA:15229"/>
        <dbReference type="ChEBI" id="CHEBI:15378"/>
        <dbReference type="ChEBI" id="CHEBI:33019"/>
        <dbReference type="ChEBI" id="CHEBI:37565"/>
        <dbReference type="ChEBI" id="CHEBI:57527"/>
        <dbReference type="ChEBI" id="CHEBI:58409"/>
        <dbReference type="EC" id="2.7.7.13"/>
    </reaction>
</comment>
<evidence type="ECO:0000313" key="14">
    <source>
        <dbReference type="Proteomes" id="UP000186905"/>
    </source>
</evidence>
<evidence type="ECO:0000256" key="7">
    <source>
        <dbReference type="ARBA" id="ARBA00023134"/>
    </source>
</evidence>
<dbReference type="PANTHER" id="PTHR46390:SF1">
    <property type="entry name" value="MANNOSE-1-PHOSPHATE GUANYLYLTRANSFERASE"/>
    <property type="match status" value="1"/>
</dbReference>
<feature type="domain" description="Mannose-6-phosphate isomerase type II C-terminal" evidence="11">
    <location>
        <begin position="354"/>
        <end position="466"/>
    </location>
</feature>
<comment type="similarity">
    <text evidence="2 9">Belongs to the mannose-6-phosphate isomerase type 2 family.</text>
</comment>
<dbReference type="RefSeq" id="WP_075764532.1">
    <property type="nucleotide sequence ID" value="NZ_MJIL01000075.1"/>
</dbReference>
<accession>A0A1Q9GLV1</accession>
<dbReference type="EC" id="2.7.7.13" evidence="3"/>
<dbReference type="InterPro" id="IPR001538">
    <property type="entry name" value="Man6P_isomerase-2_C"/>
</dbReference>
<dbReference type="SUPFAM" id="SSF53448">
    <property type="entry name" value="Nucleotide-diphospho-sugar transferases"/>
    <property type="match status" value="1"/>
</dbReference>
<evidence type="ECO:0000259" key="10">
    <source>
        <dbReference type="Pfam" id="PF00483"/>
    </source>
</evidence>
<dbReference type="Pfam" id="PF00483">
    <property type="entry name" value="NTP_transferase"/>
    <property type="match status" value="1"/>
</dbReference>
<dbReference type="InterPro" id="IPR011051">
    <property type="entry name" value="RmlC_Cupin_sf"/>
</dbReference>
<dbReference type="Pfam" id="PF22640">
    <property type="entry name" value="ManC_GMP_beta-helix"/>
    <property type="match status" value="1"/>
</dbReference>
<dbReference type="FunFam" id="2.60.120.10:FF:000032">
    <property type="entry name" value="Mannose-1-phosphate guanylyltransferase/mannose-6-phosphate isomerase"/>
    <property type="match status" value="1"/>
</dbReference>
<proteinExistence type="inferred from homology"/>
<keyword evidence="6" id="KW-0547">Nucleotide-binding</keyword>
<dbReference type="FunFam" id="3.90.550.10:FF:000046">
    <property type="entry name" value="Mannose-1-phosphate guanylyltransferase (GDP)"/>
    <property type="match status" value="1"/>
</dbReference>
<dbReference type="Gene3D" id="3.90.550.10">
    <property type="entry name" value="Spore Coat Polysaccharide Biosynthesis Protein SpsA, Chain A"/>
    <property type="match status" value="1"/>
</dbReference>
<feature type="domain" description="Nucleotidyl transferase" evidence="10">
    <location>
        <begin position="8"/>
        <end position="288"/>
    </location>
</feature>
<gene>
    <name evidence="13" type="ORF">BIT28_23000</name>
</gene>
<dbReference type="NCBIfam" id="TIGR01479">
    <property type="entry name" value="GMP_PMI"/>
    <property type="match status" value="1"/>
</dbReference>
<evidence type="ECO:0000256" key="1">
    <source>
        <dbReference type="ARBA" id="ARBA00004823"/>
    </source>
</evidence>
<dbReference type="GO" id="GO:0009298">
    <property type="term" value="P:GDP-mannose biosynthetic process"/>
    <property type="evidence" value="ECO:0007669"/>
    <property type="project" value="UniProtKB-UniPathway"/>
</dbReference>
<sequence>MDNVELLPVIMAGGSGSRLWPLSRSLYPKQFLPLMGKDSMLQETIARLAPLPCLSPMIICNEEHRFVVAEQLRQRHYDHCGIVLEPVGRNTAPAITAAALMALELQSDPLLLILAADHAILNPGGFTDAVSRAIPVAEEGKLVTFGCTASTPETGYGYINIGKALSEEVFQVKGFVEKPDLETAEQYVKSEEYLWNSGMFLFKASAFLHELEKYHPDILAHCKEAIEERSLDLDFVRLGDAPFRACPSDSVDYAVMEKSQNVAVVPMDASWSDIGSWQALWDINRKDDNGNVIAGDVFPQSSRNCYINAQHRLVSVVGADDLIVVETKDAILVANKHKVQEVRHVVTQLQQSARNECLQHQEVFRPWGSHDAITEGHRYHVKKVRVKPGEKTTTQVHYNRAEHWVVVTGTARVQNGDKNYLLSENESTYIPIGSPHSFENPGKVMLEIIEVRTGSYLDDDDIERLDAPDGYL</sequence>
<evidence type="ECO:0000256" key="2">
    <source>
        <dbReference type="ARBA" id="ARBA00006115"/>
    </source>
</evidence>
<dbReference type="InterPro" id="IPR051161">
    <property type="entry name" value="Mannose-6P_isomerase_type2"/>
</dbReference>
<dbReference type="CDD" id="cd02509">
    <property type="entry name" value="GDP-M1P_Guanylyltransferase"/>
    <property type="match status" value="1"/>
</dbReference>
<evidence type="ECO:0000313" key="13">
    <source>
        <dbReference type="EMBL" id="OLQ75502.1"/>
    </source>
</evidence>
<dbReference type="Proteomes" id="UP000186905">
    <property type="component" value="Unassembled WGS sequence"/>
</dbReference>
<dbReference type="CDD" id="cd02213">
    <property type="entry name" value="cupin_PMI_typeII_C"/>
    <property type="match status" value="1"/>
</dbReference>
<dbReference type="InterPro" id="IPR005835">
    <property type="entry name" value="NTP_transferase_dom"/>
</dbReference>
<evidence type="ECO:0000256" key="6">
    <source>
        <dbReference type="ARBA" id="ARBA00022741"/>
    </source>
</evidence>
<dbReference type="SUPFAM" id="SSF51182">
    <property type="entry name" value="RmlC-like cupins"/>
    <property type="match status" value="1"/>
</dbReference>
<evidence type="ECO:0000259" key="12">
    <source>
        <dbReference type="Pfam" id="PF22640"/>
    </source>
</evidence>
<evidence type="ECO:0000256" key="4">
    <source>
        <dbReference type="ARBA" id="ARBA00022679"/>
    </source>
</evidence>